<reference evidence="1" key="2">
    <citation type="journal article" date="2015" name="Data Brief">
        <title>Shoot transcriptome of the giant reed, Arundo donax.</title>
        <authorList>
            <person name="Barrero R.A."/>
            <person name="Guerrero F.D."/>
            <person name="Moolhuijzen P."/>
            <person name="Goolsby J.A."/>
            <person name="Tidwell J."/>
            <person name="Bellgard S.E."/>
            <person name="Bellgard M.I."/>
        </authorList>
    </citation>
    <scope>NUCLEOTIDE SEQUENCE</scope>
    <source>
        <tissue evidence="1">Shoot tissue taken approximately 20 cm above the soil surface</tissue>
    </source>
</reference>
<proteinExistence type="predicted"/>
<name>A0A0A9HFT7_ARUDO</name>
<reference evidence="1" key="1">
    <citation type="submission" date="2014-09" db="EMBL/GenBank/DDBJ databases">
        <authorList>
            <person name="Magalhaes I.L.F."/>
            <person name="Oliveira U."/>
            <person name="Santos F.R."/>
            <person name="Vidigal T.H.D.A."/>
            <person name="Brescovit A.D."/>
            <person name="Santos A.J."/>
        </authorList>
    </citation>
    <scope>NUCLEOTIDE SEQUENCE</scope>
    <source>
        <tissue evidence="1">Shoot tissue taken approximately 20 cm above the soil surface</tissue>
    </source>
</reference>
<protein>
    <submittedName>
        <fullName evidence="1">Uncharacterized protein</fullName>
    </submittedName>
</protein>
<organism evidence="1">
    <name type="scientific">Arundo donax</name>
    <name type="common">Giant reed</name>
    <name type="synonym">Donax arundinaceus</name>
    <dbReference type="NCBI Taxonomy" id="35708"/>
    <lineage>
        <taxon>Eukaryota</taxon>
        <taxon>Viridiplantae</taxon>
        <taxon>Streptophyta</taxon>
        <taxon>Embryophyta</taxon>
        <taxon>Tracheophyta</taxon>
        <taxon>Spermatophyta</taxon>
        <taxon>Magnoliopsida</taxon>
        <taxon>Liliopsida</taxon>
        <taxon>Poales</taxon>
        <taxon>Poaceae</taxon>
        <taxon>PACMAD clade</taxon>
        <taxon>Arundinoideae</taxon>
        <taxon>Arundineae</taxon>
        <taxon>Arundo</taxon>
    </lineage>
</organism>
<accession>A0A0A9HFT7</accession>
<dbReference type="EMBL" id="GBRH01166108">
    <property type="protein sequence ID" value="JAE31788.1"/>
    <property type="molecule type" value="Transcribed_RNA"/>
</dbReference>
<dbReference type="AlphaFoldDB" id="A0A0A9HFT7"/>
<sequence>MQQVSPHKINNEQMMYLWN</sequence>
<evidence type="ECO:0000313" key="1">
    <source>
        <dbReference type="EMBL" id="JAE31788.1"/>
    </source>
</evidence>